<dbReference type="OrthoDB" id="178899at2"/>
<evidence type="ECO:0000256" key="1">
    <source>
        <dbReference type="ARBA" id="ARBA00023002"/>
    </source>
</evidence>
<protein>
    <submittedName>
        <fullName evidence="2">Putative flavoprotein involved in K+ transport</fullName>
    </submittedName>
</protein>
<keyword evidence="3" id="KW-1185">Reference proteome</keyword>
<organism evidence="2 3">
    <name type="scientific">Pseudonocardia endophytica</name>
    <dbReference type="NCBI Taxonomy" id="401976"/>
    <lineage>
        <taxon>Bacteria</taxon>
        <taxon>Bacillati</taxon>
        <taxon>Actinomycetota</taxon>
        <taxon>Actinomycetes</taxon>
        <taxon>Pseudonocardiales</taxon>
        <taxon>Pseudonocardiaceae</taxon>
        <taxon>Pseudonocardia</taxon>
    </lineage>
</organism>
<reference evidence="2 3" key="1">
    <citation type="submission" date="2019-03" db="EMBL/GenBank/DDBJ databases">
        <title>Sequencing the genomes of 1000 actinobacteria strains.</title>
        <authorList>
            <person name="Klenk H.-P."/>
        </authorList>
    </citation>
    <scope>NUCLEOTIDE SEQUENCE [LARGE SCALE GENOMIC DNA]</scope>
    <source>
        <strain evidence="2 3">DSM 44969</strain>
    </source>
</reference>
<proteinExistence type="predicted"/>
<sequence>MSVGAVVVGGGQSGLAAAGALARRGVRPVLIEAHVDPTGSWSRYYESLRLFTPAGLNALPGRPFPADDAYFPSRDEMAGYLRDYAATLDCEVRTRTRVEAVTRHGSRFVVRTDRGDELGAGMVVAATGQFDNPHRPDIPGLRGYTGPVLHAADYREPHGYAGRRIVVVGSGNSAVQIASELAEHARVSIASRAPIRYATEDPVPGDSRFWTVLSLAGRVPAGRWFGAATVPVIDTMGYRARIDAGRPDRRDLPVRAEGRALYWPDGSVEAVDLVLLATGYRPALDYLAPLGLRYRHRRPGVPAHRAGVSLDHPGLGFVGLDNQRTFLSATLLGVGRDATYVAARLT</sequence>
<dbReference type="AlphaFoldDB" id="A0A4R1HPY3"/>
<comment type="caution">
    <text evidence="2">The sequence shown here is derived from an EMBL/GenBank/DDBJ whole genome shotgun (WGS) entry which is preliminary data.</text>
</comment>
<dbReference type="RefSeq" id="WP_132421051.1">
    <property type="nucleotide sequence ID" value="NZ_SMFZ01000001.1"/>
</dbReference>
<dbReference type="InterPro" id="IPR036188">
    <property type="entry name" value="FAD/NAD-bd_sf"/>
</dbReference>
<dbReference type="InterPro" id="IPR036291">
    <property type="entry name" value="NAD(P)-bd_dom_sf"/>
</dbReference>
<dbReference type="Pfam" id="PF13738">
    <property type="entry name" value="Pyr_redox_3"/>
    <property type="match status" value="1"/>
</dbReference>
<gene>
    <name evidence="2" type="ORF">EV378_0400</name>
</gene>
<keyword evidence="1" id="KW-0560">Oxidoreductase</keyword>
<dbReference type="PRINTS" id="PR00469">
    <property type="entry name" value="PNDRDTASEII"/>
</dbReference>
<dbReference type="InterPro" id="IPR050982">
    <property type="entry name" value="Auxin_biosynth/cation_transpt"/>
</dbReference>
<dbReference type="SUPFAM" id="SSF51735">
    <property type="entry name" value="NAD(P)-binding Rossmann-fold domains"/>
    <property type="match status" value="1"/>
</dbReference>
<dbReference type="Proteomes" id="UP000295560">
    <property type="component" value="Unassembled WGS sequence"/>
</dbReference>
<name>A0A4R1HPY3_PSEEN</name>
<dbReference type="Gene3D" id="3.50.50.60">
    <property type="entry name" value="FAD/NAD(P)-binding domain"/>
    <property type="match status" value="1"/>
</dbReference>
<dbReference type="PANTHER" id="PTHR43539:SF78">
    <property type="entry name" value="FLAVIN-CONTAINING MONOOXYGENASE"/>
    <property type="match status" value="1"/>
</dbReference>
<dbReference type="PANTHER" id="PTHR43539">
    <property type="entry name" value="FLAVIN-BINDING MONOOXYGENASE-LIKE PROTEIN (AFU_ORTHOLOGUE AFUA_4G09220)"/>
    <property type="match status" value="1"/>
</dbReference>
<dbReference type="SUPFAM" id="SSF51905">
    <property type="entry name" value="FAD/NAD(P)-binding domain"/>
    <property type="match status" value="1"/>
</dbReference>
<dbReference type="GO" id="GO:0050660">
    <property type="term" value="F:flavin adenine dinucleotide binding"/>
    <property type="evidence" value="ECO:0007669"/>
    <property type="project" value="TreeGrafter"/>
</dbReference>
<dbReference type="EMBL" id="SMFZ01000001">
    <property type="protein sequence ID" value="TCK24624.1"/>
    <property type="molecule type" value="Genomic_DNA"/>
</dbReference>
<dbReference type="GO" id="GO:0004497">
    <property type="term" value="F:monooxygenase activity"/>
    <property type="evidence" value="ECO:0007669"/>
    <property type="project" value="TreeGrafter"/>
</dbReference>
<evidence type="ECO:0000313" key="3">
    <source>
        <dbReference type="Proteomes" id="UP000295560"/>
    </source>
</evidence>
<dbReference type="PRINTS" id="PR00368">
    <property type="entry name" value="FADPNR"/>
</dbReference>
<evidence type="ECO:0000313" key="2">
    <source>
        <dbReference type="EMBL" id="TCK24624.1"/>
    </source>
</evidence>
<accession>A0A4R1HPY3</accession>